<dbReference type="Pfam" id="PF01872">
    <property type="entry name" value="RibD_C"/>
    <property type="match status" value="1"/>
</dbReference>
<organism evidence="5 6">
    <name type="scientific">Candidatus Mcinerneyibacterium aminivorans</name>
    <dbReference type="NCBI Taxonomy" id="2703815"/>
    <lineage>
        <taxon>Bacteria</taxon>
        <taxon>Candidatus Macinerneyibacteriota</taxon>
        <taxon>Candidatus Mcinerneyibacteria</taxon>
        <taxon>Candidatus Mcinerneyibacteriales</taxon>
        <taxon>Candidatus Mcinerneyibacteriaceae</taxon>
        <taxon>Candidatus Mcinerneyibacterium</taxon>
    </lineage>
</organism>
<gene>
    <name evidence="5" type="ORF">FXF47_08935</name>
</gene>
<evidence type="ECO:0000256" key="2">
    <source>
        <dbReference type="ARBA" id="ARBA00022857"/>
    </source>
</evidence>
<dbReference type="PANTHER" id="PTHR38011:SF7">
    <property type="entry name" value="2,5-DIAMINO-6-RIBOSYLAMINO-4(3H)-PYRIMIDINONE 5'-PHOSPHATE REDUCTASE"/>
    <property type="match status" value="1"/>
</dbReference>
<feature type="domain" description="Bacterial bifunctional deaminase-reductase C-terminal" evidence="4">
    <location>
        <begin position="3"/>
        <end position="208"/>
    </location>
</feature>
<dbReference type="InterPro" id="IPR002734">
    <property type="entry name" value="RibDG_C"/>
</dbReference>
<comment type="caution">
    <text evidence="5">The sequence shown here is derived from an EMBL/GenBank/DDBJ whole genome shotgun (WGS) entry which is preliminary data.</text>
</comment>
<name>A0A5D0MGC5_9BACT</name>
<keyword evidence="2" id="KW-0521">NADP</keyword>
<evidence type="ECO:0000313" key="6">
    <source>
        <dbReference type="Proteomes" id="UP000324143"/>
    </source>
</evidence>
<dbReference type="EMBL" id="VSIX01000130">
    <property type="protein sequence ID" value="TYB30500.1"/>
    <property type="molecule type" value="Genomic_DNA"/>
</dbReference>
<dbReference type="InterPro" id="IPR024072">
    <property type="entry name" value="DHFR-like_dom_sf"/>
</dbReference>
<proteinExistence type="predicted"/>
<reference evidence="5" key="1">
    <citation type="submission" date="2019-08" db="EMBL/GenBank/DDBJ databases">
        <title>Genomic characterization of a novel candidate phylum (ARYD3) from a high temperature, high salinity tertiary oil reservoir in north central Oklahoma, USA.</title>
        <authorList>
            <person name="Youssef N.H."/>
            <person name="Yadav A."/>
            <person name="Elshahed M.S."/>
        </authorList>
    </citation>
    <scope>NUCLEOTIDE SEQUENCE [LARGE SCALE GENOMIC DNA]</scope>
    <source>
        <strain evidence="5">ARYD3</strain>
    </source>
</reference>
<dbReference type="AlphaFoldDB" id="A0A5D0MGC5"/>
<comment type="pathway">
    <text evidence="1">Cofactor biosynthesis; riboflavin biosynthesis.</text>
</comment>
<dbReference type="Proteomes" id="UP000324143">
    <property type="component" value="Unassembled WGS sequence"/>
</dbReference>
<evidence type="ECO:0000259" key="4">
    <source>
        <dbReference type="Pfam" id="PF01872"/>
    </source>
</evidence>
<keyword evidence="6" id="KW-1185">Reference proteome</keyword>
<evidence type="ECO:0000313" key="5">
    <source>
        <dbReference type="EMBL" id="TYB30500.1"/>
    </source>
</evidence>
<sequence length="216" mass="25303">MRPKVIMHVEMSLDGRLDWIEKHNFLYYRVLTGWDIDAMLTDAETILSADFEKGDDNLNNYNDQKLVIIDDSGKISEKNWKAIVSQRWWNDKPVSVVTKKTPKKYLEKLKKLDIEFIKMDGKNIILCEVLKILRKEFNVHKIRIDSGGVINGQLLRNNLVDMISVVITPQLTGGRSFDKMFIAEDLDDLNDIIRLKLYDVRSLENDIIWLMYEVKK</sequence>
<evidence type="ECO:0000256" key="3">
    <source>
        <dbReference type="ARBA" id="ARBA00023002"/>
    </source>
</evidence>
<dbReference type="GO" id="GO:0009231">
    <property type="term" value="P:riboflavin biosynthetic process"/>
    <property type="evidence" value="ECO:0007669"/>
    <property type="project" value="InterPro"/>
</dbReference>
<accession>A0A5D0MGC5</accession>
<protein>
    <recommendedName>
        <fullName evidence="4">Bacterial bifunctional deaminase-reductase C-terminal domain-containing protein</fullName>
    </recommendedName>
</protein>
<keyword evidence="3" id="KW-0560">Oxidoreductase</keyword>
<dbReference type="SUPFAM" id="SSF53597">
    <property type="entry name" value="Dihydrofolate reductase-like"/>
    <property type="match status" value="1"/>
</dbReference>
<dbReference type="Gene3D" id="3.40.430.10">
    <property type="entry name" value="Dihydrofolate Reductase, subunit A"/>
    <property type="match status" value="1"/>
</dbReference>
<dbReference type="InterPro" id="IPR050765">
    <property type="entry name" value="Riboflavin_Biosynth_HTPR"/>
</dbReference>
<evidence type="ECO:0000256" key="1">
    <source>
        <dbReference type="ARBA" id="ARBA00005104"/>
    </source>
</evidence>
<dbReference type="PANTHER" id="PTHR38011">
    <property type="entry name" value="DIHYDROFOLATE REDUCTASE FAMILY PROTEIN (AFU_ORTHOLOGUE AFUA_8G06820)"/>
    <property type="match status" value="1"/>
</dbReference>
<dbReference type="GO" id="GO:0008703">
    <property type="term" value="F:5-amino-6-(5-phosphoribosylamino)uracil reductase activity"/>
    <property type="evidence" value="ECO:0007669"/>
    <property type="project" value="InterPro"/>
</dbReference>